<keyword evidence="2" id="KW-1185">Reference proteome</keyword>
<name>A0ABX1CYF2_9FLAO</name>
<protein>
    <submittedName>
        <fullName evidence="1">Uncharacterized protein</fullName>
    </submittedName>
</protein>
<organism evidence="1 2">
    <name type="scientific">Salinimicrobium oceani</name>
    <dbReference type="NCBI Taxonomy" id="2722702"/>
    <lineage>
        <taxon>Bacteria</taxon>
        <taxon>Pseudomonadati</taxon>
        <taxon>Bacteroidota</taxon>
        <taxon>Flavobacteriia</taxon>
        <taxon>Flavobacteriales</taxon>
        <taxon>Flavobacteriaceae</taxon>
        <taxon>Salinimicrobium</taxon>
    </lineage>
</organism>
<evidence type="ECO:0000313" key="1">
    <source>
        <dbReference type="EMBL" id="NJW53290.1"/>
    </source>
</evidence>
<evidence type="ECO:0000313" key="2">
    <source>
        <dbReference type="Proteomes" id="UP000703674"/>
    </source>
</evidence>
<comment type="caution">
    <text evidence="1">The sequence shown here is derived from an EMBL/GenBank/DDBJ whole genome shotgun (WGS) entry which is preliminary data.</text>
</comment>
<dbReference type="RefSeq" id="WP_168138398.1">
    <property type="nucleotide sequence ID" value="NZ_JAAVJR010000005.1"/>
</dbReference>
<dbReference type="EMBL" id="JAAVJR010000005">
    <property type="protein sequence ID" value="NJW53290.1"/>
    <property type="molecule type" value="Genomic_DNA"/>
</dbReference>
<gene>
    <name evidence="1" type="ORF">HC175_10190</name>
</gene>
<accession>A0ABX1CYF2</accession>
<proteinExistence type="predicted"/>
<dbReference type="Proteomes" id="UP000703674">
    <property type="component" value="Unassembled WGS sequence"/>
</dbReference>
<reference evidence="1 2" key="1">
    <citation type="submission" date="2020-03" db="EMBL/GenBank/DDBJ databases">
        <title>Salinimicrobium sp. nov, isolated from SCS.</title>
        <authorList>
            <person name="Cao W.R."/>
        </authorList>
    </citation>
    <scope>NUCLEOTIDE SEQUENCE [LARGE SCALE GENOMIC DNA]</scope>
    <source>
        <strain evidence="2">J15B91</strain>
    </source>
</reference>
<sequence>MHSHKDRKKIFRISRFPFMLMLMPMFMNVIMRIFRKKVLTFFLMIVMAMRYNLVQEQQRK</sequence>